<dbReference type="RefSeq" id="WP_106511535.1">
    <property type="nucleotide sequence ID" value="NZ_PXYI01000001.1"/>
</dbReference>
<evidence type="ECO:0000313" key="3">
    <source>
        <dbReference type="Proteomes" id="UP000241167"/>
    </source>
</evidence>
<reference evidence="2 3" key="1">
    <citation type="submission" date="2018-03" db="EMBL/GenBank/DDBJ databases">
        <title>The draft genome of Sphingosinicella sp. GL-C-18.</title>
        <authorList>
            <person name="Liu L."/>
            <person name="Li L."/>
            <person name="Liang L."/>
            <person name="Zhang X."/>
            <person name="Wang T."/>
        </authorList>
    </citation>
    <scope>NUCLEOTIDE SEQUENCE [LARGE SCALE GENOMIC DNA]</scope>
    <source>
        <strain evidence="2 3">GL-C-18</strain>
    </source>
</reference>
<protein>
    <submittedName>
        <fullName evidence="2">Uncharacterized protein</fullName>
    </submittedName>
</protein>
<proteinExistence type="predicted"/>
<accession>A0A2P7QZW0</accession>
<dbReference type="EMBL" id="PXYI01000001">
    <property type="protein sequence ID" value="PSJ43512.1"/>
    <property type="molecule type" value="Genomic_DNA"/>
</dbReference>
<evidence type="ECO:0000313" key="2">
    <source>
        <dbReference type="EMBL" id="PSJ43512.1"/>
    </source>
</evidence>
<gene>
    <name evidence="2" type="ORF">C7I55_03930</name>
</gene>
<name>A0A2P7QZW0_9SPHN</name>
<evidence type="ECO:0000256" key="1">
    <source>
        <dbReference type="SAM" id="SignalP"/>
    </source>
</evidence>
<keyword evidence="3" id="KW-1185">Reference proteome</keyword>
<dbReference type="AlphaFoldDB" id="A0A2P7QZW0"/>
<keyword evidence="1" id="KW-0732">Signal</keyword>
<organism evidence="2 3">
    <name type="scientific">Allosphingosinicella deserti</name>
    <dbReference type="NCBI Taxonomy" id="2116704"/>
    <lineage>
        <taxon>Bacteria</taxon>
        <taxon>Pseudomonadati</taxon>
        <taxon>Pseudomonadota</taxon>
        <taxon>Alphaproteobacteria</taxon>
        <taxon>Sphingomonadales</taxon>
        <taxon>Sphingomonadaceae</taxon>
        <taxon>Allosphingosinicella</taxon>
    </lineage>
</organism>
<dbReference type="SUPFAM" id="SSF48403">
    <property type="entry name" value="Ankyrin repeat"/>
    <property type="match status" value="1"/>
</dbReference>
<dbReference type="InterPro" id="IPR036770">
    <property type="entry name" value="Ankyrin_rpt-contain_sf"/>
</dbReference>
<sequence length="308" mass="32684">MNRRLRIAAAAMLAIAPTGGCMATEPSCFTNRANVILPDRNRVLANVSNGASGRAIAEALLDGRVEDAQAMLARDPRLIDTVVTHDPRMPEPPTGQYGDLLTLAVSRCDHDAIAMLLAAGMPADGVRPGSALSLAILADSPELAERLLQAGASPDPQAGKGGEDPMRAAISFSHIGGVMTLLRHGADPRWADPFGIDRVRLALDAEQADIAELLVEKGGTLWSVAEDGSMAAHELLAEPVIFTSAEMKAARTRMLELARRSPIGWPPPDRSTIKQMVVSGAWPTAAMARAGMNVAPATLERMRQTRTH</sequence>
<feature type="chain" id="PRO_5015140559" evidence="1">
    <location>
        <begin position="24"/>
        <end position="308"/>
    </location>
</feature>
<dbReference type="OrthoDB" id="7543799at2"/>
<feature type="signal peptide" evidence="1">
    <location>
        <begin position="1"/>
        <end position="23"/>
    </location>
</feature>
<dbReference type="Proteomes" id="UP000241167">
    <property type="component" value="Unassembled WGS sequence"/>
</dbReference>
<dbReference type="Gene3D" id="1.25.40.20">
    <property type="entry name" value="Ankyrin repeat-containing domain"/>
    <property type="match status" value="1"/>
</dbReference>
<comment type="caution">
    <text evidence="2">The sequence shown here is derived from an EMBL/GenBank/DDBJ whole genome shotgun (WGS) entry which is preliminary data.</text>
</comment>